<evidence type="ECO:0000256" key="2">
    <source>
        <dbReference type="ARBA" id="ARBA00023143"/>
    </source>
</evidence>
<name>A0ABU9Z5W6_9HYPH</name>
<evidence type="ECO:0000313" key="7">
    <source>
        <dbReference type="Proteomes" id="UP001404845"/>
    </source>
</evidence>
<comment type="similarity">
    <text evidence="1 3">Belongs to the bacterial flagellin family.</text>
</comment>
<dbReference type="Pfam" id="PF00700">
    <property type="entry name" value="Flagellin_C"/>
    <property type="match status" value="1"/>
</dbReference>
<dbReference type="Gene3D" id="1.20.1330.10">
    <property type="entry name" value="f41 fragment of flagellin, N-terminal domain"/>
    <property type="match status" value="2"/>
</dbReference>
<dbReference type="SUPFAM" id="SSF64518">
    <property type="entry name" value="Phase 1 flagellin"/>
    <property type="match status" value="1"/>
</dbReference>
<evidence type="ECO:0000259" key="4">
    <source>
        <dbReference type="Pfam" id="PF00669"/>
    </source>
</evidence>
<dbReference type="PANTHER" id="PTHR42792">
    <property type="entry name" value="FLAGELLIN"/>
    <property type="match status" value="1"/>
</dbReference>
<dbReference type="InterPro" id="IPR046358">
    <property type="entry name" value="Flagellin_C"/>
</dbReference>
<reference evidence="6 7" key="1">
    <citation type="journal article" date="2023" name="PLoS ONE">
        <title>Complete genome assembly of Hawai'i environmental nontuberculous mycobacteria reveals unexpected co-isolation with methylobacteria.</title>
        <authorList>
            <person name="Hendrix J."/>
            <person name="Epperson L.E."/>
            <person name="Tong E.I."/>
            <person name="Chan Y.L."/>
            <person name="Hasan N.A."/>
            <person name="Dawrs S.N."/>
            <person name="Norton G.J."/>
            <person name="Virdi R."/>
            <person name="Crooks J.L."/>
            <person name="Chan E.D."/>
            <person name="Honda J.R."/>
            <person name="Strong M."/>
        </authorList>
    </citation>
    <scope>NUCLEOTIDE SEQUENCE [LARGE SCALE GENOMIC DNA]</scope>
    <source>
        <strain evidence="6 7">NJH_HI01</strain>
    </source>
</reference>
<feature type="domain" description="Flagellin C-terminal" evidence="5">
    <location>
        <begin position="352"/>
        <end position="436"/>
    </location>
</feature>
<proteinExistence type="inferred from homology"/>
<comment type="function">
    <text evidence="3">Flagellin is the subunit protein which polymerizes to form the filaments of bacterial flagella.</text>
</comment>
<evidence type="ECO:0000259" key="5">
    <source>
        <dbReference type="Pfam" id="PF00700"/>
    </source>
</evidence>
<dbReference type="Proteomes" id="UP001404845">
    <property type="component" value="Unassembled WGS sequence"/>
</dbReference>
<evidence type="ECO:0000313" key="6">
    <source>
        <dbReference type="EMBL" id="MEN3226747.1"/>
    </source>
</evidence>
<dbReference type="Pfam" id="PF00669">
    <property type="entry name" value="Flagellin_N"/>
    <property type="match status" value="1"/>
</dbReference>
<evidence type="ECO:0000256" key="3">
    <source>
        <dbReference type="RuleBase" id="RU362073"/>
    </source>
</evidence>
<keyword evidence="6" id="KW-0969">Cilium</keyword>
<organism evidence="6 7">
    <name type="scientific">Methylorubrum rhodesianum</name>
    <dbReference type="NCBI Taxonomy" id="29427"/>
    <lineage>
        <taxon>Bacteria</taxon>
        <taxon>Pseudomonadati</taxon>
        <taxon>Pseudomonadota</taxon>
        <taxon>Alphaproteobacteria</taxon>
        <taxon>Hyphomicrobiales</taxon>
        <taxon>Methylobacteriaceae</taxon>
        <taxon>Methylorubrum</taxon>
    </lineage>
</organism>
<feature type="domain" description="Flagellin N-terminal" evidence="4">
    <location>
        <begin position="6"/>
        <end position="135"/>
    </location>
</feature>
<evidence type="ECO:0000256" key="1">
    <source>
        <dbReference type="ARBA" id="ARBA00005709"/>
    </source>
</evidence>
<keyword evidence="7" id="KW-1185">Reference proteome</keyword>
<keyword evidence="3" id="KW-0964">Secreted</keyword>
<dbReference type="InterPro" id="IPR001492">
    <property type="entry name" value="Flagellin"/>
</dbReference>
<comment type="caution">
    <text evidence="6">The sequence shown here is derived from an EMBL/GenBank/DDBJ whole genome shotgun (WGS) entry which is preliminary data.</text>
</comment>
<keyword evidence="2 3" id="KW-0975">Bacterial flagellum</keyword>
<keyword evidence="6" id="KW-0966">Cell projection</keyword>
<dbReference type="RefSeq" id="WP_183669806.1">
    <property type="nucleotide sequence ID" value="NZ_JACHOS010000017.1"/>
</dbReference>
<protein>
    <recommendedName>
        <fullName evidence="3">Flagellin</fullName>
    </recommendedName>
</protein>
<dbReference type="InterPro" id="IPR001029">
    <property type="entry name" value="Flagellin_N"/>
</dbReference>
<dbReference type="PANTHER" id="PTHR42792:SF2">
    <property type="entry name" value="FLAGELLIN"/>
    <property type="match status" value="1"/>
</dbReference>
<dbReference type="EMBL" id="JAQYXL010000001">
    <property type="protein sequence ID" value="MEN3226747.1"/>
    <property type="molecule type" value="Genomic_DNA"/>
</dbReference>
<sequence length="437" mass="44645">MTSLLTNTAAMTALTTLKGINSQLDTTSNRVSTGQRVSNASDNAAYWSIATTVRTDNLALGAVKDSLGLGSAAVDTAYNGLTSVLSNLQNIRTKLQTALQPGVDRNKVQTEIASLQANMKATADSSIQSGQNWLSVDSGSAGYNGGTQKVVAGFSRDITGNINFSTVNIDVTSIQLYDKALTGSAATSAKVTASKAITTTLDFSGTNQSTLSVSYNGGTAETIALTATSLTSHVADLTKVTKDELLTAINNSISANANLKGKVNASLDAAGRIQFETLGNTAPDTISVNIANATGAVDIGFGIVPATVYSGKGTAAAAGSGGGILDKGGASSVAQLSINASTTDATLQTLINTVDKAIAAVTTAGTKLGANKTQIDGQKSFIDTLMKSNDRAIGILVDADIEEESTKLKALQTQQQLAVQTLSIANSASQNVLSLFR</sequence>
<accession>A0ABU9Z5W6</accession>
<comment type="subcellular location">
    <subcellularLocation>
        <location evidence="3">Secreted</location>
    </subcellularLocation>
    <subcellularLocation>
        <location evidence="3">Bacterial flagellum</location>
    </subcellularLocation>
</comment>
<keyword evidence="6" id="KW-0282">Flagellum</keyword>
<gene>
    <name evidence="6" type="ORF">PUR21_03555</name>
</gene>